<dbReference type="Proteomes" id="UP000283993">
    <property type="component" value="Unassembled WGS sequence"/>
</dbReference>
<evidence type="ECO:0000313" key="2">
    <source>
        <dbReference type="Proteomes" id="UP000283993"/>
    </source>
</evidence>
<name>A0A423PHE7_9GAMM</name>
<keyword evidence="2" id="KW-1185">Reference proteome</keyword>
<protein>
    <submittedName>
        <fullName evidence="1">Uncharacterized protein</fullName>
    </submittedName>
</protein>
<organism evidence="1 2">
    <name type="scientific">Salinisphaera orenii MK-B5</name>
    <dbReference type="NCBI Taxonomy" id="856730"/>
    <lineage>
        <taxon>Bacteria</taxon>
        <taxon>Pseudomonadati</taxon>
        <taxon>Pseudomonadota</taxon>
        <taxon>Gammaproteobacteria</taxon>
        <taxon>Salinisphaerales</taxon>
        <taxon>Salinisphaeraceae</taxon>
        <taxon>Salinisphaera</taxon>
    </lineage>
</organism>
<proteinExistence type="predicted"/>
<comment type="caution">
    <text evidence="1">The sequence shown here is derived from an EMBL/GenBank/DDBJ whole genome shotgun (WGS) entry which is preliminary data.</text>
</comment>
<sequence length="113" mass="11891">MLLSACASSRIEAVVDPAHADTRYDGFIVYAAFDDVGLRMRYERALCARLIAAGHACTTMIAAAPPTREQDAASRHAASRNSGAQATLLIEFAEVTGDARRLLAGGAPATRSV</sequence>
<dbReference type="EMBL" id="AYKH01000040">
    <property type="protein sequence ID" value="ROO25042.1"/>
    <property type="molecule type" value="Genomic_DNA"/>
</dbReference>
<dbReference type="AlphaFoldDB" id="A0A423PHE7"/>
<accession>A0A423PHE7</accession>
<gene>
    <name evidence="1" type="ORF">SAOR_13030</name>
</gene>
<reference evidence="1 2" key="1">
    <citation type="submission" date="2013-10" db="EMBL/GenBank/DDBJ databases">
        <title>Salinisphaera orenii MK-B5 Genome Sequencing.</title>
        <authorList>
            <person name="Lai Q."/>
            <person name="Li C."/>
            <person name="Shao Z."/>
        </authorList>
    </citation>
    <scope>NUCLEOTIDE SEQUENCE [LARGE SCALE GENOMIC DNA]</scope>
    <source>
        <strain evidence="1 2">MK-B5</strain>
    </source>
</reference>
<evidence type="ECO:0000313" key="1">
    <source>
        <dbReference type="EMBL" id="ROO25042.1"/>
    </source>
</evidence>